<dbReference type="Pfam" id="PF25567">
    <property type="entry name" value="TPR_SYO1"/>
    <property type="match status" value="1"/>
</dbReference>
<comment type="similarity">
    <text evidence="1">Belongs to the nuclear import and ribosome assembly adapter family.</text>
</comment>
<evidence type="ECO:0000259" key="3">
    <source>
        <dbReference type="Pfam" id="PF25567"/>
    </source>
</evidence>
<dbReference type="AlphaFoldDB" id="A0A2T6ZXI1"/>
<dbReference type="InterPro" id="IPR057990">
    <property type="entry name" value="TPR_SYO1"/>
</dbReference>
<dbReference type="PANTHER" id="PTHR13347:SF1">
    <property type="entry name" value="HEAT REPEAT-CONTAINING PROTEIN 3"/>
    <property type="match status" value="1"/>
</dbReference>
<dbReference type="Gene3D" id="1.25.10.10">
    <property type="entry name" value="Leucine-rich Repeat Variant"/>
    <property type="match status" value="1"/>
</dbReference>
<feature type="compositionally biased region" description="Basic residues" evidence="2">
    <location>
        <begin position="1"/>
        <end position="16"/>
    </location>
</feature>
<dbReference type="GO" id="GO:0042273">
    <property type="term" value="P:ribosomal large subunit biogenesis"/>
    <property type="evidence" value="ECO:0007669"/>
    <property type="project" value="TreeGrafter"/>
</dbReference>
<name>A0A2T6ZXI1_TUBBO</name>
<accession>A0A2T6ZXI1</accession>
<dbReference type="STRING" id="42251.A0A2T6ZXI1"/>
<dbReference type="InterPro" id="IPR052616">
    <property type="entry name" value="SYO1-like"/>
</dbReference>
<comment type="caution">
    <text evidence="4">The sequence shown here is derived from an EMBL/GenBank/DDBJ whole genome shotgun (WGS) entry which is preliminary data.</text>
</comment>
<reference evidence="4 5" key="1">
    <citation type="submission" date="2017-04" db="EMBL/GenBank/DDBJ databases">
        <title>Draft genome sequence of Tuber borchii Vittad., a whitish edible truffle.</title>
        <authorList>
            <consortium name="DOE Joint Genome Institute"/>
            <person name="Murat C."/>
            <person name="Kuo A."/>
            <person name="Barry K.W."/>
            <person name="Clum A."/>
            <person name="Dockter R.B."/>
            <person name="Fauchery L."/>
            <person name="Iotti M."/>
            <person name="Kohler A."/>
            <person name="Labutti K."/>
            <person name="Lindquist E.A."/>
            <person name="Lipzen A."/>
            <person name="Ohm R.A."/>
            <person name="Wang M."/>
            <person name="Grigoriev I.V."/>
            <person name="Zambonelli A."/>
            <person name="Martin F.M."/>
        </authorList>
    </citation>
    <scope>NUCLEOTIDE SEQUENCE [LARGE SCALE GENOMIC DNA]</scope>
    <source>
        <strain evidence="4 5">Tbo3840</strain>
    </source>
</reference>
<dbReference type="InterPro" id="IPR000225">
    <property type="entry name" value="Armadillo"/>
</dbReference>
<dbReference type="EMBL" id="NESQ01000071">
    <property type="protein sequence ID" value="PUU80217.1"/>
    <property type="molecule type" value="Genomic_DNA"/>
</dbReference>
<protein>
    <submittedName>
        <fullName evidence="4">Armadillo-type protein</fullName>
    </submittedName>
</protein>
<dbReference type="GO" id="GO:0006606">
    <property type="term" value="P:protein import into nucleus"/>
    <property type="evidence" value="ECO:0007669"/>
    <property type="project" value="TreeGrafter"/>
</dbReference>
<dbReference type="InterPro" id="IPR016024">
    <property type="entry name" value="ARM-type_fold"/>
</dbReference>
<dbReference type="PANTHER" id="PTHR13347">
    <property type="entry name" value="HEAT REPEAT-CONTAINING PROTEIN 3"/>
    <property type="match status" value="1"/>
</dbReference>
<feature type="domain" description="SYO1-like TPR repeats" evidence="3">
    <location>
        <begin position="409"/>
        <end position="622"/>
    </location>
</feature>
<sequence>MGKAGKPRKRDSKKKGSLTSSRPPSSAEKAANDALRESMVLPVVRNLSSTSPKERAEAVSAINNLLQDATCRQLLLRERVVQRLMEEMLNDSSQEVVVHAWGALRNISVDEGYGQSIFMYRKNILTPVSSALQKISSMLNSLRTSPGSLSSTEQKILWLYAENVIGLIVGLSDTSEAVVEAIVKLEILPLLMEILNEPSEKLESLHETIAQCLYALTEESDDFVEAIVSDRCGYVPLLLKLRDQSNPSLKSLYICGSLHNISLALKGTDVATGQEISDFDIVPILTNFLKSVPPTSPTYDEQKALIFKQLVLEILASIATEAADGVLEEALVADQGGEADLMSEDGKDAAAPEELDESLRADMEMVVGDESNQESPGSAEGTVLHYLIMSTGPVLLSIVKSGAGGSLPIHTRALGVLNNIAWTVDATLSEESGLWERWQKLAHEIWQSCVTPVLVANTADVELAEAVTGLAWAVSKSMRGNLDISQGEHKAFVSLYHAANTDELRTKCVGVLGCLGLVQGRIDVNQEIGVFLMTLIAGGANTPVNPLVEALNAIFDIYADAEFDYDEPVFVKNSFLDHLSRAVSGVRVAIKKIDKNKFPEDRLRADDALFNLQRFIGYKKKERES</sequence>
<dbReference type="OrthoDB" id="288703at2759"/>
<proteinExistence type="inferred from homology"/>
<keyword evidence="5" id="KW-1185">Reference proteome</keyword>
<dbReference type="InterPro" id="IPR011989">
    <property type="entry name" value="ARM-like"/>
</dbReference>
<dbReference type="SUPFAM" id="SSF48371">
    <property type="entry name" value="ARM repeat"/>
    <property type="match status" value="1"/>
</dbReference>
<evidence type="ECO:0000313" key="4">
    <source>
        <dbReference type="EMBL" id="PUU80217.1"/>
    </source>
</evidence>
<feature type="region of interest" description="Disordered" evidence="2">
    <location>
        <begin position="1"/>
        <end position="34"/>
    </location>
</feature>
<evidence type="ECO:0000256" key="2">
    <source>
        <dbReference type="SAM" id="MobiDB-lite"/>
    </source>
</evidence>
<evidence type="ECO:0000256" key="1">
    <source>
        <dbReference type="ARBA" id="ARBA00049983"/>
    </source>
</evidence>
<gene>
    <name evidence="4" type="ORF">B9Z19DRAFT_975893</name>
</gene>
<dbReference type="Proteomes" id="UP000244722">
    <property type="component" value="Unassembled WGS sequence"/>
</dbReference>
<dbReference type="GO" id="GO:0051082">
    <property type="term" value="F:unfolded protein binding"/>
    <property type="evidence" value="ECO:0007669"/>
    <property type="project" value="TreeGrafter"/>
</dbReference>
<organism evidence="4 5">
    <name type="scientific">Tuber borchii</name>
    <name type="common">White truffle</name>
    <dbReference type="NCBI Taxonomy" id="42251"/>
    <lineage>
        <taxon>Eukaryota</taxon>
        <taxon>Fungi</taxon>
        <taxon>Dikarya</taxon>
        <taxon>Ascomycota</taxon>
        <taxon>Pezizomycotina</taxon>
        <taxon>Pezizomycetes</taxon>
        <taxon>Pezizales</taxon>
        <taxon>Tuberaceae</taxon>
        <taxon>Tuber</taxon>
    </lineage>
</organism>
<dbReference type="CDD" id="cd13394">
    <property type="entry name" value="Syo1_like"/>
    <property type="match status" value="1"/>
</dbReference>
<dbReference type="SMART" id="SM00185">
    <property type="entry name" value="ARM"/>
    <property type="match status" value="3"/>
</dbReference>
<evidence type="ECO:0000313" key="5">
    <source>
        <dbReference type="Proteomes" id="UP000244722"/>
    </source>
</evidence>